<dbReference type="InterPro" id="IPR008983">
    <property type="entry name" value="Tumour_necrosis_fac-like_dom"/>
</dbReference>
<gene>
    <name evidence="3" type="ORF">C0Q70_17792</name>
</gene>
<comment type="caution">
    <text evidence="3">The sequence shown here is derived from an EMBL/GenBank/DDBJ whole genome shotgun (WGS) entry which is preliminary data.</text>
</comment>
<organism evidence="3 4">
    <name type="scientific">Pomacea canaliculata</name>
    <name type="common">Golden apple snail</name>
    <dbReference type="NCBI Taxonomy" id="400727"/>
    <lineage>
        <taxon>Eukaryota</taxon>
        <taxon>Metazoa</taxon>
        <taxon>Spiralia</taxon>
        <taxon>Lophotrochozoa</taxon>
        <taxon>Mollusca</taxon>
        <taxon>Gastropoda</taxon>
        <taxon>Caenogastropoda</taxon>
        <taxon>Architaenioglossa</taxon>
        <taxon>Ampullarioidea</taxon>
        <taxon>Ampullariidae</taxon>
        <taxon>Pomacea</taxon>
    </lineage>
</organism>
<dbReference type="Gene3D" id="2.60.120.40">
    <property type="match status" value="1"/>
</dbReference>
<reference evidence="3 4" key="1">
    <citation type="submission" date="2018-04" db="EMBL/GenBank/DDBJ databases">
        <title>The genome of golden apple snail Pomacea canaliculata provides insight into stress tolerance and invasive adaptation.</title>
        <authorList>
            <person name="Liu C."/>
            <person name="Liu B."/>
            <person name="Ren Y."/>
            <person name="Zhang Y."/>
            <person name="Wang H."/>
            <person name="Li S."/>
            <person name="Jiang F."/>
            <person name="Yin L."/>
            <person name="Zhang G."/>
            <person name="Qian W."/>
            <person name="Fan W."/>
        </authorList>
    </citation>
    <scope>NUCLEOTIDE SEQUENCE [LARGE SCALE GENOMIC DNA]</scope>
    <source>
        <strain evidence="3">SZHN2017</strain>
        <tissue evidence="3">Muscle</tissue>
    </source>
</reference>
<keyword evidence="4" id="KW-1185">Reference proteome</keyword>
<proteinExistence type="predicted"/>
<evidence type="ECO:0000256" key="1">
    <source>
        <dbReference type="SAM" id="Coils"/>
    </source>
</evidence>
<sequence>MQRPLVSSSRTACPVTLQLPSDRMGDLYRHVCILSFLWTVCMSVAVLLKGAAGQTVCPPQSGCRNAASSVAALTLAFDSVCAAVETTNSALEAKLAAMEQKLKTIEDSLTASKRQVGFTTGFSLDPVTNVSADGIYIFDNVATNVGDAYNPQTGIFTAPVAGLYTLHLRVMATTSPGFTMLKVETTGGELARYGSKEPPTITL</sequence>
<evidence type="ECO:0000313" key="4">
    <source>
        <dbReference type="Proteomes" id="UP000245119"/>
    </source>
</evidence>
<keyword evidence="1" id="KW-0175">Coiled coil</keyword>
<dbReference type="EMBL" id="PZQS01000011">
    <property type="protein sequence ID" value="PVD21989.1"/>
    <property type="molecule type" value="Genomic_DNA"/>
</dbReference>
<dbReference type="Proteomes" id="UP000245119">
    <property type="component" value="Linkage Group LG11"/>
</dbReference>
<dbReference type="InterPro" id="IPR001073">
    <property type="entry name" value="C1q_dom"/>
</dbReference>
<dbReference type="AlphaFoldDB" id="A0A2T7NLE5"/>
<name>A0A2T7NLE5_POMCA</name>
<dbReference type="Pfam" id="PF00386">
    <property type="entry name" value="C1q"/>
    <property type="match status" value="1"/>
</dbReference>
<evidence type="ECO:0000259" key="2">
    <source>
        <dbReference type="PROSITE" id="PS50871"/>
    </source>
</evidence>
<dbReference type="SUPFAM" id="SSF49842">
    <property type="entry name" value="TNF-like"/>
    <property type="match status" value="1"/>
</dbReference>
<accession>A0A2T7NLE5</accession>
<dbReference type="PROSITE" id="PS50871">
    <property type="entry name" value="C1Q"/>
    <property type="match status" value="1"/>
</dbReference>
<evidence type="ECO:0000313" key="3">
    <source>
        <dbReference type="EMBL" id="PVD21989.1"/>
    </source>
</evidence>
<dbReference type="OrthoDB" id="6153102at2759"/>
<protein>
    <recommendedName>
        <fullName evidence="2">C1q domain-containing protein</fullName>
    </recommendedName>
</protein>
<feature type="coiled-coil region" evidence="1">
    <location>
        <begin position="81"/>
        <end position="115"/>
    </location>
</feature>
<feature type="domain" description="C1q" evidence="2">
    <location>
        <begin position="111"/>
        <end position="203"/>
    </location>
</feature>